<dbReference type="Pfam" id="PF01507">
    <property type="entry name" value="PAPS_reduct"/>
    <property type="match status" value="1"/>
</dbReference>
<dbReference type="EC" id="1.8.4.8" evidence="3"/>
<evidence type="ECO:0000259" key="2">
    <source>
        <dbReference type="Pfam" id="PF01507"/>
    </source>
</evidence>
<dbReference type="PANTHER" id="PTHR43196">
    <property type="entry name" value="SULFATE ADENYLYLTRANSFERASE SUBUNIT 2"/>
    <property type="match status" value="1"/>
</dbReference>
<keyword evidence="4" id="KW-1185">Reference proteome</keyword>
<organism evidence="3 4">
    <name type="scientific">Methanolapillus millepedarum</name>
    <dbReference type="NCBI Taxonomy" id="3028296"/>
    <lineage>
        <taxon>Archaea</taxon>
        <taxon>Methanobacteriati</taxon>
        <taxon>Methanobacteriota</taxon>
        <taxon>Stenosarchaea group</taxon>
        <taxon>Methanomicrobia</taxon>
        <taxon>Methanosarcinales</taxon>
        <taxon>Methanosarcinaceae</taxon>
        <taxon>Methanolapillus</taxon>
    </lineage>
</organism>
<dbReference type="InterPro" id="IPR002500">
    <property type="entry name" value="PAPS_reduct_dom"/>
</dbReference>
<gene>
    <name evidence="3" type="primary">cysH_1</name>
    <name evidence="3" type="ORF">MsAc7_03910</name>
</gene>
<dbReference type="AlphaFoldDB" id="A0AA96V1R5"/>
<dbReference type="InterPro" id="IPR050128">
    <property type="entry name" value="Sulfate_adenylyltrnsfr_sub2"/>
</dbReference>
<name>A0AA96V1R5_9EURY</name>
<feature type="compositionally biased region" description="Polar residues" evidence="1">
    <location>
        <begin position="1"/>
        <end position="20"/>
    </location>
</feature>
<evidence type="ECO:0000313" key="4">
    <source>
        <dbReference type="Proteomes" id="UP001303587"/>
    </source>
</evidence>
<dbReference type="GeneID" id="89229510"/>
<dbReference type="GO" id="GO:0004604">
    <property type="term" value="F:phosphoadenylyl-sulfate reductase (thioredoxin) activity"/>
    <property type="evidence" value="ECO:0007669"/>
    <property type="project" value="UniProtKB-EC"/>
</dbReference>
<proteinExistence type="predicted"/>
<feature type="compositionally biased region" description="Low complexity" evidence="1">
    <location>
        <begin position="53"/>
        <end position="67"/>
    </location>
</feature>
<evidence type="ECO:0000256" key="1">
    <source>
        <dbReference type="SAM" id="MobiDB-lite"/>
    </source>
</evidence>
<feature type="domain" description="Phosphoadenosine phosphosulphate reductase" evidence="2">
    <location>
        <begin position="334"/>
        <end position="509"/>
    </location>
</feature>
<feature type="region of interest" description="Disordered" evidence="1">
    <location>
        <begin position="1"/>
        <end position="67"/>
    </location>
</feature>
<protein>
    <submittedName>
        <fullName evidence="3">Phosphoadenosine phosphosulfate reductase</fullName>
        <ecNumber evidence="3">1.8.4.8</ecNumber>
    </submittedName>
</protein>
<dbReference type="EMBL" id="CP131060">
    <property type="protein sequence ID" value="WNY24864.1"/>
    <property type="molecule type" value="Genomic_DNA"/>
</dbReference>
<dbReference type="Gene3D" id="3.40.50.620">
    <property type="entry name" value="HUPs"/>
    <property type="match status" value="1"/>
</dbReference>
<keyword evidence="3" id="KW-0560">Oxidoreductase</keyword>
<dbReference type="PROSITE" id="PS50890">
    <property type="entry name" value="PUA"/>
    <property type="match status" value="1"/>
</dbReference>
<dbReference type="Proteomes" id="UP001303587">
    <property type="component" value="Chromosome"/>
</dbReference>
<dbReference type="RefSeq" id="WP_338102924.1">
    <property type="nucleotide sequence ID" value="NZ_CP131060.1"/>
</dbReference>
<sequence>MTKQTVGSQSVLSSKFSNPTGHKKPKTGGYHAGKNDFFDNKNGNDQNEKISSGQQKNNRDNGNQNKNRINSRVFYENDSIYWCNHCNLPLIGETCGLCQKSGREIKLSQPADVRFAQGYDIELVKKHLIRLFSCDPLEGRVFLLNKIPGDDQTLEIIADGFLIGILRFDLKKLDFVFELAPDGARLFFAEPYIFAAAGRIVDIKKAKSHLNGKNISIDMIENFPAGISAGETILLRSGNLIGYGISHVDSAVVFKLQKDGGAVKSTLSNDELKERQILKVKNIAADSSPVLSPEKPGMDEIVAANKEYIKSLGKDALNTIKGVCNAREQKGKPVYVSFSGGKDSLVVLDLATQALQNKSRPTPFTAIFFNTGIDYPETIEFARNFCAERSIPFKEFDAGDDFWKTLKKLDHPTKDSRWCCKVCKLNSGNKLGGGNDHISLDGKRKHESFMRAKIPAMDTNPNVAGQLNVFPIREWRAIEVWLYIHWRNLPYNPLYDNGLERIGCWMCPAAFQAEYSRMSEIHPELAEIWENYLDGWAAKKGVSKAYTDHGFWRWEKLPPKMIKLSEELEIDLIETAEDEPEKIKSKKDSRREYAASAPDRKKPQPPAKKKKQSKSPNTVVNNKGKTSPVNRGRKGGGRT</sequence>
<evidence type="ECO:0000313" key="3">
    <source>
        <dbReference type="EMBL" id="WNY24864.1"/>
    </source>
</evidence>
<dbReference type="InterPro" id="IPR014729">
    <property type="entry name" value="Rossmann-like_a/b/a_fold"/>
</dbReference>
<dbReference type="SUPFAM" id="SSF52402">
    <property type="entry name" value="Adenine nucleotide alpha hydrolases-like"/>
    <property type="match status" value="1"/>
</dbReference>
<feature type="region of interest" description="Disordered" evidence="1">
    <location>
        <begin position="578"/>
        <end position="639"/>
    </location>
</feature>
<accession>A0AA96V1R5</accession>
<feature type="compositionally biased region" description="Polar residues" evidence="1">
    <location>
        <begin position="617"/>
        <end position="629"/>
    </location>
</feature>
<dbReference type="PANTHER" id="PTHR43196:SF2">
    <property type="entry name" value="PHOSPHOADENOSINE PHOSPHOSULFATE REDUCTASE"/>
    <property type="match status" value="1"/>
</dbReference>
<feature type="compositionally biased region" description="Basic and acidic residues" evidence="1">
    <location>
        <begin position="589"/>
        <end position="602"/>
    </location>
</feature>
<reference evidence="3 4" key="1">
    <citation type="submission" date="2023-07" db="EMBL/GenBank/DDBJ databases">
        <title>Closed genoem sequence of Methanosarcinaceae archaeon Ac7.</title>
        <authorList>
            <person name="Poehlein A."/>
            <person name="Protasov E."/>
            <person name="Platt K."/>
            <person name="Reeh H."/>
            <person name="Daniel R."/>
            <person name="Brune A."/>
        </authorList>
    </citation>
    <scope>NUCLEOTIDE SEQUENCE [LARGE SCALE GENOMIC DNA]</scope>
    <source>
        <strain evidence="3 4">Ac7</strain>
    </source>
</reference>